<dbReference type="Proteomes" id="UP001519273">
    <property type="component" value="Unassembled WGS sequence"/>
</dbReference>
<evidence type="ECO:0000313" key="2">
    <source>
        <dbReference type="Proteomes" id="UP001519273"/>
    </source>
</evidence>
<proteinExistence type="predicted"/>
<dbReference type="EMBL" id="JAGGKP010000012">
    <property type="protein sequence ID" value="MBP1938226.1"/>
    <property type="molecule type" value="Genomic_DNA"/>
</dbReference>
<evidence type="ECO:0008006" key="3">
    <source>
        <dbReference type="Google" id="ProtNLM"/>
    </source>
</evidence>
<name>A0ABS4H6X3_9BACL</name>
<dbReference type="RefSeq" id="WP_209852316.1">
    <property type="nucleotide sequence ID" value="NZ_JAGGKP010000012.1"/>
</dbReference>
<accession>A0ABS4H6X3</accession>
<protein>
    <recommendedName>
        <fullName evidence="3">SIR2-like domain-containing protein</fullName>
    </recommendedName>
</protein>
<dbReference type="Pfam" id="PF13289">
    <property type="entry name" value="SIR2_2"/>
    <property type="match status" value="1"/>
</dbReference>
<sequence length="451" mass="52610">MRYIYLQQEKSIEFDMDDLTSVLIEKDTDLITPEFLNDFNENLSYILTRTLKNEFYAQNREKIDVDIALQKLQVKTADIRNNILSKFLLGTNLHFLISNGCSLYAGSKAINVHEKSEHDKLLANFKLPKNRRIEKTINELVTKRPEVALDNLFEILSYSKNVLKDQAITSKLEQLIINYKSAFVNNFVLTVDYSNNLFHKIFLKRIVSRDPKLNKVNIFTLNYDLLIEKSAEELGINVNNGFLGFHYRAFMPSSFHLDVHINLKDNSQAYSRSINLFKLHGSLSWKFDSNKPPYGITEVQHDYENVKTISQLPDCIIYPVQSKKKYSLDLPYSEMFRQFIEFINKPNSTLLVMGYSFLDEHVNDIITNALSKPDFNLVVFSYQDIYDHNTSDYFKDLINRSKEDSRITIFSGSVLGNFEYIVKYLIPYPYEDESDKVIYETFIKLKNGADM</sequence>
<comment type="caution">
    <text evidence="1">The sequence shown here is derived from an EMBL/GenBank/DDBJ whole genome shotgun (WGS) entry which is preliminary data.</text>
</comment>
<keyword evidence="2" id="KW-1185">Reference proteome</keyword>
<gene>
    <name evidence="1" type="ORF">J2Z20_003145</name>
</gene>
<evidence type="ECO:0000313" key="1">
    <source>
        <dbReference type="EMBL" id="MBP1938226.1"/>
    </source>
</evidence>
<organism evidence="1 2">
    <name type="scientific">Paenibacillus sediminis</name>
    <dbReference type="NCBI Taxonomy" id="664909"/>
    <lineage>
        <taxon>Bacteria</taxon>
        <taxon>Bacillati</taxon>
        <taxon>Bacillota</taxon>
        <taxon>Bacilli</taxon>
        <taxon>Bacillales</taxon>
        <taxon>Paenibacillaceae</taxon>
        <taxon>Paenibacillus</taxon>
    </lineage>
</organism>
<reference evidence="1 2" key="1">
    <citation type="submission" date="2021-03" db="EMBL/GenBank/DDBJ databases">
        <title>Genomic Encyclopedia of Type Strains, Phase IV (KMG-IV): sequencing the most valuable type-strain genomes for metagenomic binning, comparative biology and taxonomic classification.</title>
        <authorList>
            <person name="Goeker M."/>
        </authorList>
    </citation>
    <scope>NUCLEOTIDE SEQUENCE [LARGE SCALE GENOMIC DNA]</scope>
    <source>
        <strain evidence="1 2">DSM 23491</strain>
    </source>
</reference>